<gene>
    <name evidence="2" type="ORF">H9X54_008625</name>
</gene>
<sequence>MFQKIIHNWSFIRFIRLILGIFIIIQSVQTQNYWMILPGILFSAMALFNTGCCGSSCSVPLKNKKND</sequence>
<accession>A0ABS2CYZ1</accession>
<evidence type="ECO:0000313" key="3">
    <source>
        <dbReference type="Proteomes" id="UP000759529"/>
    </source>
</evidence>
<name>A0ABS2CYZ1_9FLAO</name>
<dbReference type="Proteomes" id="UP000759529">
    <property type="component" value="Unassembled WGS sequence"/>
</dbReference>
<organism evidence="2 3">
    <name type="scientific">Flavobacterium macrobrachii</name>
    <dbReference type="NCBI Taxonomy" id="591204"/>
    <lineage>
        <taxon>Bacteria</taxon>
        <taxon>Pseudomonadati</taxon>
        <taxon>Bacteroidota</taxon>
        <taxon>Flavobacteriia</taxon>
        <taxon>Flavobacteriales</taxon>
        <taxon>Flavobacteriaceae</taxon>
        <taxon>Flavobacterium</taxon>
    </lineage>
</organism>
<feature type="transmembrane region" description="Helical" evidence="1">
    <location>
        <begin position="35"/>
        <end position="61"/>
    </location>
</feature>
<comment type="caution">
    <text evidence="2">The sequence shown here is derived from an EMBL/GenBank/DDBJ whole genome shotgun (WGS) entry which is preliminary data.</text>
</comment>
<keyword evidence="3" id="KW-1185">Reference proteome</keyword>
<evidence type="ECO:0000313" key="2">
    <source>
        <dbReference type="EMBL" id="MBM6499360.1"/>
    </source>
</evidence>
<keyword evidence="1" id="KW-1133">Transmembrane helix</keyword>
<protein>
    <recommendedName>
        <fullName evidence="4">DUF2892 domain-containing protein</fullName>
    </recommendedName>
</protein>
<evidence type="ECO:0008006" key="4">
    <source>
        <dbReference type="Google" id="ProtNLM"/>
    </source>
</evidence>
<keyword evidence="1" id="KW-0472">Membrane</keyword>
<dbReference type="EMBL" id="JACSOD020000477">
    <property type="protein sequence ID" value="MBM6499360.1"/>
    <property type="molecule type" value="Genomic_DNA"/>
</dbReference>
<proteinExistence type="predicted"/>
<dbReference type="RefSeq" id="WP_187657626.1">
    <property type="nucleotide sequence ID" value="NZ_JACSOD020000477.1"/>
</dbReference>
<reference evidence="2 3" key="1">
    <citation type="submission" date="2021-02" db="EMBL/GenBank/DDBJ databases">
        <authorList>
            <person name="Jung H.S."/>
            <person name="Chun B.H."/>
            <person name="Jeon C.O."/>
        </authorList>
    </citation>
    <scope>NUCLEOTIDE SEQUENCE [LARGE SCALE GENOMIC DNA]</scope>
    <source>
        <strain evidence="2 3">LMG 25203</strain>
    </source>
</reference>
<feature type="transmembrane region" description="Helical" evidence="1">
    <location>
        <begin position="12"/>
        <end position="29"/>
    </location>
</feature>
<evidence type="ECO:0000256" key="1">
    <source>
        <dbReference type="SAM" id="Phobius"/>
    </source>
</evidence>
<keyword evidence="1" id="KW-0812">Transmembrane</keyword>